<name>A0A835LX79_9MAGN</name>
<evidence type="ECO:0000313" key="1">
    <source>
        <dbReference type="EMBL" id="KAF9602786.1"/>
    </source>
</evidence>
<feature type="non-terminal residue" evidence="1">
    <location>
        <position position="127"/>
    </location>
</feature>
<dbReference type="EMBL" id="JADFTS010000006">
    <property type="protein sequence ID" value="KAF9602786.1"/>
    <property type="molecule type" value="Genomic_DNA"/>
</dbReference>
<keyword evidence="2" id="KW-1185">Reference proteome</keyword>
<organism evidence="1 2">
    <name type="scientific">Coptis chinensis</name>
    <dbReference type="NCBI Taxonomy" id="261450"/>
    <lineage>
        <taxon>Eukaryota</taxon>
        <taxon>Viridiplantae</taxon>
        <taxon>Streptophyta</taxon>
        <taxon>Embryophyta</taxon>
        <taxon>Tracheophyta</taxon>
        <taxon>Spermatophyta</taxon>
        <taxon>Magnoliopsida</taxon>
        <taxon>Ranunculales</taxon>
        <taxon>Ranunculaceae</taxon>
        <taxon>Coptidoideae</taxon>
        <taxon>Coptis</taxon>
    </lineage>
</organism>
<dbReference type="AlphaFoldDB" id="A0A835LX79"/>
<comment type="caution">
    <text evidence="1">The sequence shown here is derived from an EMBL/GenBank/DDBJ whole genome shotgun (WGS) entry which is preliminary data.</text>
</comment>
<dbReference type="PANTHER" id="PTHR31210">
    <property type="entry name" value="OS06G0731900 PROTEIN"/>
    <property type="match status" value="1"/>
</dbReference>
<dbReference type="PANTHER" id="PTHR31210:SF47">
    <property type="entry name" value="OS07G0564800 PROTEIN"/>
    <property type="match status" value="1"/>
</dbReference>
<dbReference type="Proteomes" id="UP000631114">
    <property type="component" value="Unassembled WGS sequence"/>
</dbReference>
<protein>
    <submittedName>
        <fullName evidence="1">Uncharacterized protein</fullName>
    </submittedName>
</protein>
<dbReference type="Pfam" id="PF05212">
    <property type="entry name" value="DUF707"/>
    <property type="match status" value="1"/>
</dbReference>
<reference evidence="1 2" key="1">
    <citation type="submission" date="2020-10" db="EMBL/GenBank/DDBJ databases">
        <title>The Coptis chinensis genome and diversification of protoberbering-type alkaloids.</title>
        <authorList>
            <person name="Wang B."/>
            <person name="Shu S."/>
            <person name="Song C."/>
            <person name="Liu Y."/>
        </authorList>
    </citation>
    <scope>NUCLEOTIDE SEQUENCE [LARGE SCALE GENOMIC DNA]</scope>
    <source>
        <strain evidence="1">HL-2020</strain>
        <tissue evidence="1">Leaf</tissue>
    </source>
</reference>
<evidence type="ECO:0000313" key="2">
    <source>
        <dbReference type="Proteomes" id="UP000631114"/>
    </source>
</evidence>
<sequence length="127" mass="15205">VEHQSHRNLLAISAGIKQKENVDTIVQKFFSENFTVILFHYDCNVDGWQDLEWSNKAIHIVAHNQTKWWFAKRFLHLGVVSIYDYIFIWDEDLGVENFHPGRYILRVWNIFNVILKHFLILKFSVMV</sequence>
<dbReference type="OrthoDB" id="9985979at2759"/>
<accession>A0A835LX79</accession>
<gene>
    <name evidence="1" type="ORF">IFM89_031555</name>
</gene>
<proteinExistence type="predicted"/>
<dbReference type="InterPro" id="IPR007877">
    <property type="entry name" value="DUF707"/>
</dbReference>